<evidence type="ECO:0000313" key="2">
    <source>
        <dbReference type="Proteomes" id="UP001205843"/>
    </source>
</evidence>
<dbReference type="InterPro" id="IPR007263">
    <property type="entry name" value="DCC1-like"/>
</dbReference>
<dbReference type="RefSeq" id="WP_253479026.1">
    <property type="nucleotide sequence ID" value="NZ_JALJXV010000006.1"/>
</dbReference>
<keyword evidence="2" id="KW-1185">Reference proteome</keyword>
<dbReference type="GO" id="GO:0015035">
    <property type="term" value="F:protein-disulfide reductase activity"/>
    <property type="evidence" value="ECO:0007669"/>
    <property type="project" value="InterPro"/>
</dbReference>
<sequence>MSTPRRPVVFYDGGCPICRREIAHYRRLDRNDAIDWRDIVAEPEALDGTGVDWDTAMRRFHALDEQGRLRSGVDGFAMVWAQLPYWRWLARVVRGLGLLRPLEALYRWYAPRRYARRCPID</sequence>
<dbReference type="Pfam" id="PF04134">
    <property type="entry name" value="DCC1-like"/>
    <property type="match status" value="1"/>
</dbReference>
<comment type="caution">
    <text evidence="1">The sequence shown here is derived from an EMBL/GenBank/DDBJ whole genome shotgun (WGS) entry which is preliminary data.</text>
</comment>
<protein>
    <submittedName>
        <fullName evidence="1">DCC family thiol-disulfide oxidoreductase YuxK</fullName>
    </submittedName>
</protein>
<dbReference type="InterPro" id="IPR044691">
    <property type="entry name" value="DCC1_Trx"/>
</dbReference>
<accession>A0AAE3KCV8</accession>
<dbReference type="AlphaFoldDB" id="A0AAE3KCV8"/>
<name>A0AAE3KCV8_9GAMM</name>
<dbReference type="Proteomes" id="UP001205843">
    <property type="component" value="Unassembled WGS sequence"/>
</dbReference>
<dbReference type="EMBL" id="JALJXV010000006">
    <property type="protein sequence ID" value="MCP1675513.1"/>
    <property type="molecule type" value="Genomic_DNA"/>
</dbReference>
<dbReference type="PANTHER" id="PTHR34290:SF2">
    <property type="entry name" value="OS04G0668800 PROTEIN"/>
    <property type="match status" value="1"/>
</dbReference>
<reference evidence="1" key="1">
    <citation type="submission" date="2022-03" db="EMBL/GenBank/DDBJ databases">
        <title>Genomic Encyclopedia of Type Strains, Phase III (KMG-III): the genomes of soil and plant-associated and newly described type strains.</title>
        <authorList>
            <person name="Whitman W."/>
        </authorList>
    </citation>
    <scope>NUCLEOTIDE SEQUENCE</scope>
    <source>
        <strain evidence="1">ANL 6-2</strain>
    </source>
</reference>
<dbReference type="PANTHER" id="PTHR34290">
    <property type="entry name" value="SI:CH73-390P7.2"/>
    <property type="match status" value="1"/>
</dbReference>
<evidence type="ECO:0000313" key="1">
    <source>
        <dbReference type="EMBL" id="MCP1675513.1"/>
    </source>
</evidence>
<proteinExistence type="predicted"/>
<organism evidence="1 2">
    <name type="scientific">Natronocella acetinitrilica</name>
    <dbReference type="NCBI Taxonomy" id="414046"/>
    <lineage>
        <taxon>Bacteria</taxon>
        <taxon>Pseudomonadati</taxon>
        <taxon>Pseudomonadota</taxon>
        <taxon>Gammaproteobacteria</taxon>
        <taxon>Chromatiales</taxon>
        <taxon>Ectothiorhodospiraceae</taxon>
        <taxon>Natronocella</taxon>
    </lineage>
</organism>
<gene>
    <name evidence="1" type="ORF">J2T57_002663</name>
</gene>